<dbReference type="Pfam" id="PF00959">
    <property type="entry name" value="Phage_lysozyme"/>
    <property type="match status" value="1"/>
</dbReference>
<comment type="catalytic activity">
    <reaction evidence="1 9 10">
        <text>Hydrolysis of (1-&gt;4)-beta-linkages between N-acetylmuramic acid and N-acetyl-D-glucosamine residues in a peptidoglycan and between N-acetyl-D-glucosamine residues in chitodextrins.</text>
        <dbReference type="EC" id="3.2.1.17"/>
    </reaction>
</comment>
<name>A0ABZ2GVU1_9CAUD</name>
<dbReference type="EMBL" id="PP079415">
    <property type="protein sequence ID" value="WWO60323.1"/>
    <property type="molecule type" value="Genomic_DNA"/>
</dbReference>
<reference evidence="11 12" key="1">
    <citation type="submission" date="2024-01" db="EMBL/GenBank/DDBJ databases">
        <title>Novel lytic viruses for Xanthomonas sp. and Stenotrophomonas maltophilia.</title>
        <authorList>
            <person name="Petrzik K."/>
            <person name="Brazdova S."/>
            <person name="Sovova L."/>
            <person name="Neoralova M."/>
        </authorList>
    </citation>
    <scope>NUCLEOTIDE SEQUENCE [LARGE SCALE GENOMIC DNA]</scope>
</reference>
<evidence type="ECO:0000256" key="10">
    <source>
        <dbReference type="RuleBase" id="RU003788"/>
    </source>
</evidence>
<dbReference type="Proteomes" id="UP001384053">
    <property type="component" value="Segment"/>
</dbReference>
<comment type="subcellular location">
    <subcellularLocation>
        <location evidence="9">Host cytoplasm</location>
    </subcellularLocation>
    <text evidence="9">The endolysin is cytoplasmic, but can reach the periplasmic space with the help of the holins which disrupt the host cell membrane.</text>
</comment>
<keyword evidence="5 9" id="KW-0378">Hydrolase</keyword>
<evidence type="ECO:0000256" key="9">
    <source>
        <dbReference type="HAMAP-Rule" id="MF_04110"/>
    </source>
</evidence>
<dbReference type="Gene3D" id="1.10.530.40">
    <property type="match status" value="1"/>
</dbReference>
<evidence type="ECO:0000256" key="5">
    <source>
        <dbReference type="ARBA" id="ARBA00022801"/>
    </source>
</evidence>
<evidence type="ECO:0000256" key="1">
    <source>
        <dbReference type="ARBA" id="ARBA00000632"/>
    </source>
</evidence>
<keyword evidence="4 9" id="KW-0081">Bacteriolytic enzyme</keyword>
<evidence type="ECO:0000313" key="12">
    <source>
        <dbReference type="Proteomes" id="UP001384053"/>
    </source>
</evidence>
<evidence type="ECO:0000256" key="8">
    <source>
        <dbReference type="ARBA" id="ARBA00023295"/>
    </source>
</evidence>
<proteinExistence type="inferred from homology"/>
<keyword evidence="7 9" id="KW-0578">Host cell lysis by virus</keyword>
<organism evidence="11 12">
    <name type="scientific">Xanthomonas phage SB4</name>
    <dbReference type="NCBI Taxonomy" id="3117473"/>
    <lineage>
        <taxon>Viruses</taxon>
        <taxon>Duplodnaviria</taxon>
        <taxon>Heunggongvirae</taxon>
        <taxon>Uroviricota</taxon>
        <taxon>Caudoviricetes</taxon>
        <taxon>Autographivirales</taxon>
        <taxon>Autonotataviridae</taxon>
        <taxon>Gujervirinae</taxon>
        <taxon>Ceskevirus</taxon>
        <taxon>Ceskevirus SB4</taxon>
    </lineage>
</organism>
<comment type="function">
    <text evidence="9">Endolysin with lysozyme activity that degrades host peptidoglycans and participates with the holin and spanin proteins in the sequential events which lead to the programmed host cell lysis releasing the mature viral particles. Once the holin has permeabilized the host cell membrane, the endolysin can reach the periplasm and break down the peptidoglycan layer.</text>
</comment>
<keyword evidence="2 9" id="KW-0929">Antimicrobial</keyword>
<dbReference type="InterPro" id="IPR023347">
    <property type="entry name" value="Lysozyme_dom_sf"/>
</dbReference>
<dbReference type="InterPro" id="IPR051018">
    <property type="entry name" value="Bacteriophage_GH24"/>
</dbReference>
<dbReference type="InterPro" id="IPR034690">
    <property type="entry name" value="Endolysin_T4_type"/>
</dbReference>
<evidence type="ECO:0000256" key="3">
    <source>
        <dbReference type="ARBA" id="ARBA00022612"/>
    </source>
</evidence>
<keyword evidence="9" id="KW-1035">Host cytoplasm</keyword>
<dbReference type="PANTHER" id="PTHR38107:SF3">
    <property type="entry name" value="LYSOZYME RRRD-RELATED"/>
    <property type="match status" value="1"/>
</dbReference>
<accession>A0ABZ2GVU1</accession>
<dbReference type="SUPFAM" id="SSF53955">
    <property type="entry name" value="Lysozyme-like"/>
    <property type="match status" value="1"/>
</dbReference>
<evidence type="ECO:0000313" key="11">
    <source>
        <dbReference type="EMBL" id="WWO60323.1"/>
    </source>
</evidence>
<dbReference type="CDD" id="cd16900">
    <property type="entry name" value="endolysin_R21-like"/>
    <property type="match status" value="1"/>
</dbReference>
<keyword evidence="6 9" id="KW-0204">Cytolysis</keyword>
<feature type="active site" description="Proton donor/acceptor" evidence="9">
    <location>
        <position position="37"/>
    </location>
</feature>
<sequence length="166" mass="18518">MSIKQRLLALLAGSLLSVAGLVHVMDSEGLHRTAYPDPGTGGAPWTICYGHTGKDVYPGLTVTQAQCEAWLVQDLREHERHVQRLVKVPLRQGEYDALVSFSFNVGPVNVGKSELLRRLNAGDRVGACGQYPRWIYANKQVLNGLKVRRFKEQTMCMQGGPYVWRP</sequence>
<evidence type="ECO:0000256" key="2">
    <source>
        <dbReference type="ARBA" id="ARBA00022529"/>
    </source>
</evidence>
<keyword evidence="8 9" id="KW-0326">Glycosidase</keyword>
<keyword evidence="12" id="KW-1185">Reference proteome</keyword>
<dbReference type="EC" id="3.2.1.17" evidence="9"/>
<dbReference type="InterPro" id="IPR023346">
    <property type="entry name" value="Lysozyme-like_dom_sf"/>
</dbReference>
<evidence type="ECO:0000256" key="6">
    <source>
        <dbReference type="ARBA" id="ARBA00022852"/>
    </source>
</evidence>
<evidence type="ECO:0000256" key="7">
    <source>
        <dbReference type="ARBA" id="ARBA00023142"/>
    </source>
</evidence>
<dbReference type="PANTHER" id="PTHR38107">
    <property type="match status" value="1"/>
</dbReference>
<dbReference type="InterPro" id="IPR002196">
    <property type="entry name" value="Glyco_hydro_24"/>
</dbReference>
<feature type="active site" description="Proton donor/acceptor" evidence="9">
    <location>
        <position position="28"/>
    </location>
</feature>
<keyword evidence="3 9" id="KW-1188">Viral release from host cell</keyword>
<protein>
    <recommendedName>
        <fullName evidence="9">Endolysin</fullName>
        <ecNumber evidence="9">3.2.1.17</ecNumber>
    </recommendedName>
    <alternativeName>
        <fullName evidence="9">Lysis protein</fullName>
    </alternativeName>
    <alternativeName>
        <fullName evidence="9">Lysozyme</fullName>
    </alternativeName>
    <alternativeName>
        <fullName evidence="9">Muramidase</fullName>
    </alternativeName>
</protein>
<dbReference type="HAMAP" id="MF_04110">
    <property type="entry name" value="ENDOLYSIN_T4"/>
    <property type="match status" value="1"/>
</dbReference>
<evidence type="ECO:0000256" key="4">
    <source>
        <dbReference type="ARBA" id="ARBA00022638"/>
    </source>
</evidence>
<comment type="similarity">
    <text evidence="9 10">Belongs to the glycosyl hydrolase 24 family.</text>
</comment>